<dbReference type="PANTHER" id="PTHR10009:SF12">
    <property type="entry name" value="LD43175P"/>
    <property type="match status" value="1"/>
</dbReference>
<protein>
    <submittedName>
        <fullName evidence="5">Uncharacterized protein</fullName>
    </submittedName>
</protein>
<evidence type="ECO:0000256" key="4">
    <source>
        <dbReference type="ARBA" id="ARBA00022729"/>
    </source>
</evidence>
<dbReference type="GO" id="GO:0005576">
    <property type="term" value="C:extracellular region"/>
    <property type="evidence" value="ECO:0007669"/>
    <property type="project" value="UniProtKB-SubCell"/>
</dbReference>
<dbReference type="InterPro" id="IPR017996">
    <property type="entry name" value="MRJP/yellow-related"/>
</dbReference>
<name>A0A1B0DEI8_PHLPP</name>
<dbReference type="EnsemblMetazoa" id="PPAI006337-RA">
    <property type="protein sequence ID" value="PPAI006337-PA"/>
    <property type="gene ID" value="PPAI006337"/>
</dbReference>
<sequence length="225" mass="25540">INFQWDDGLFGLAVSKADPEDGFATLYFHPLSSTREFSVSTRFLRDKQLATNDSAIYKEFKILGTRGPNGQSGSQFLDQLTGVLFYSLPNLNAVACWRTTNKVYTIKSQGRVYMNVEDMQFPNDIKVDNQDRLWVLSDRLHQFIYGELNPNDINFRILTADVKDAIDHTACDTKPKTLPDIITKLGDILRPQKPPVSATSSQHPTTIFIHTFLYIAIYFTAATFM</sequence>
<dbReference type="Pfam" id="PF03022">
    <property type="entry name" value="MRJP"/>
    <property type="match status" value="1"/>
</dbReference>
<comment type="similarity">
    <text evidence="2">Belongs to the major royal jelly protein family.</text>
</comment>
<dbReference type="VEuPathDB" id="VectorBase:PPAPM1_010619"/>
<proteinExistence type="inferred from homology"/>
<dbReference type="EMBL" id="AJVK01032799">
    <property type="status" value="NOT_ANNOTATED_CDS"/>
    <property type="molecule type" value="Genomic_DNA"/>
</dbReference>
<dbReference type="Proteomes" id="UP000092462">
    <property type="component" value="Unassembled WGS sequence"/>
</dbReference>
<reference evidence="5" key="1">
    <citation type="submission" date="2022-08" db="UniProtKB">
        <authorList>
            <consortium name="EnsemblMetazoa"/>
        </authorList>
    </citation>
    <scope>IDENTIFICATION</scope>
    <source>
        <strain evidence="5">Israel</strain>
    </source>
</reference>
<accession>A0A1B0DEI8</accession>
<dbReference type="AlphaFoldDB" id="A0A1B0DEI8"/>
<keyword evidence="4" id="KW-0732">Signal</keyword>
<evidence type="ECO:0000256" key="2">
    <source>
        <dbReference type="ARBA" id="ARBA00009127"/>
    </source>
</evidence>
<dbReference type="PANTHER" id="PTHR10009">
    <property type="entry name" value="PROTEIN YELLOW-RELATED"/>
    <property type="match status" value="1"/>
</dbReference>
<evidence type="ECO:0000313" key="5">
    <source>
        <dbReference type="EnsemblMetazoa" id="PPAI006337-PA"/>
    </source>
</evidence>
<keyword evidence="3" id="KW-0964">Secreted</keyword>
<dbReference type="VEuPathDB" id="VectorBase:PPAI006337"/>
<dbReference type="InterPro" id="IPR011042">
    <property type="entry name" value="6-blade_b-propeller_TolB-like"/>
</dbReference>
<comment type="subcellular location">
    <subcellularLocation>
        <location evidence="1">Secreted</location>
    </subcellularLocation>
</comment>
<evidence type="ECO:0000313" key="6">
    <source>
        <dbReference type="Proteomes" id="UP000092462"/>
    </source>
</evidence>
<evidence type="ECO:0000256" key="1">
    <source>
        <dbReference type="ARBA" id="ARBA00004613"/>
    </source>
</evidence>
<organism evidence="5 6">
    <name type="scientific">Phlebotomus papatasi</name>
    <name type="common">Sandfly</name>
    <dbReference type="NCBI Taxonomy" id="29031"/>
    <lineage>
        <taxon>Eukaryota</taxon>
        <taxon>Metazoa</taxon>
        <taxon>Ecdysozoa</taxon>
        <taxon>Arthropoda</taxon>
        <taxon>Hexapoda</taxon>
        <taxon>Insecta</taxon>
        <taxon>Pterygota</taxon>
        <taxon>Neoptera</taxon>
        <taxon>Endopterygota</taxon>
        <taxon>Diptera</taxon>
        <taxon>Nematocera</taxon>
        <taxon>Psychodoidea</taxon>
        <taxon>Psychodidae</taxon>
        <taxon>Phlebotomus</taxon>
        <taxon>Phlebotomus</taxon>
    </lineage>
</organism>
<keyword evidence="6" id="KW-1185">Reference proteome</keyword>
<evidence type="ECO:0000256" key="3">
    <source>
        <dbReference type="ARBA" id="ARBA00022525"/>
    </source>
</evidence>
<dbReference type="Gene3D" id="2.120.10.30">
    <property type="entry name" value="TolB, C-terminal domain"/>
    <property type="match status" value="1"/>
</dbReference>